<name>A0A8T0CZ21_CORYI</name>
<dbReference type="Proteomes" id="UP000806378">
    <property type="component" value="Unassembled WGS sequence"/>
</dbReference>
<dbReference type="Gramene" id="rna-gnl|WGS:JABURB|Cocit.L4095.1">
    <property type="protein sequence ID" value="cds-KAF7851315.1"/>
    <property type="gene ID" value="gene-BT93_L4095"/>
</dbReference>
<gene>
    <name evidence="1" type="ORF">BT93_L4095</name>
</gene>
<dbReference type="GO" id="GO:0046900">
    <property type="term" value="P:tetrahydrofolylpolyglutamate metabolic process"/>
    <property type="evidence" value="ECO:0007669"/>
    <property type="project" value="TreeGrafter"/>
</dbReference>
<dbReference type="InterPro" id="IPR015527">
    <property type="entry name" value="Pept_C26_g-glut_hydrolase"/>
</dbReference>
<dbReference type="GO" id="GO:0005773">
    <property type="term" value="C:vacuole"/>
    <property type="evidence" value="ECO:0007669"/>
    <property type="project" value="TreeGrafter"/>
</dbReference>
<protein>
    <submittedName>
        <fullName evidence="1">Uncharacterized protein</fullName>
    </submittedName>
</protein>
<dbReference type="AlphaFoldDB" id="A0A8T0CZ21"/>
<reference evidence="1" key="1">
    <citation type="submission" date="2020-05" db="EMBL/GenBank/DDBJ databases">
        <title>WGS assembly of Corymbia citriodora subspecies variegata.</title>
        <authorList>
            <person name="Barry K."/>
            <person name="Hundley H."/>
            <person name="Shu S."/>
            <person name="Jenkins J."/>
            <person name="Grimwood J."/>
            <person name="Baten A."/>
        </authorList>
    </citation>
    <scope>NUCLEOTIDE SEQUENCE</scope>
    <source>
        <strain evidence="1">CV2-018</strain>
    </source>
</reference>
<dbReference type="GO" id="GO:0034722">
    <property type="term" value="F:gamma-glutamyl-peptidase activity"/>
    <property type="evidence" value="ECO:0007669"/>
    <property type="project" value="TreeGrafter"/>
</dbReference>
<proteinExistence type="predicted"/>
<evidence type="ECO:0000313" key="2">
    <source>
        <dbReference type="Proteomes" id="UP000806378"/>
    </source>
</evidence>
<sequence length="100" mass="11456">MIISKDKSILEEFNAADQASTLQFIRNTNIEGTVFHRFPPDLLKKLSTDCLVMQNHHYGTSQERLMQNTDLTNFFEVLTTSSDGDKKVEYNQLPLTSCLK</sequence>
<comment type="caution">
    <text evidence="1">The sequence shown here is derived from an EMBL/GenBank/DDBJ whole genome shotgun (WGS) entry which is preliminary data.</text>
</comment>
<dbReference type="PANTHER" id="PTHR11315">
    <property type="entry name" value="PROTEASE FAMILY C26 GAMMA-GLUTAMYL HYDROLASE"/>
    <property type="match status" value="1"/>
</dbReference>
<dbReference type="InterPro" id="IPR029062">
    <property type="entry name" value="Class_I_gatase-like"/>
</dbReference>
<dbReference type="Gene3D" id="3.40.50.880">
    <property type="match status" value="1"/>
</dbReference>
<dbReference type="PANTHER" id="PTHR11315:SF0">
    <property type="entry name" value="FOLATE GAMMA-GLUTAMYL HYDROLASE"/>
    <property type="match status" value="1"/>
</dbReference>
<keyword evidence="2" id="KW-1185">Reference proteome</keyword>
<dbReference type="EMBL" id="MU089548">
    <property type="protein sequence ID" value="KAF7851315.1"/>
    <property type="molecule type" value="Genomic_DNA"/>
</dbReference>
<dbReference type="OrthoDB" id="64220at2759"/>
<organism evidence="1 2">
    <name type="scientific">Corymbia citriodora subsp. variegata</name>
    <dbReference type="NCBI Taxonomy" id="360336"/>
    <lineage>
        <taxon>Eukaryota</taxon>
        <taxon>Viridiplantae</taxon>
        <taxon>Streptophyta</taxon>
        <taxon>Embryophyta</taxon>
        <taxon>Tracheophyta</taxon>
        <taxon>Spermatophyta</taxon>
        <taxon>Magnoliopsida</taxon>
        <taxon>eudicotyledons</taxon>
        <taxon>Gunneridae</taxon>
        <taxon>Pentapetalae</taxon>
        <taxon>rosids</taxon>
        <taxon>malvids</taxon>
        <taxon>Myrtales</taxon>
        <taxon>Myrtaceae</taxon>
        <taxon>Myrtoideae</taxon>
        <taxon>Eucalypteae</taxon>
        <taxon>Corymbia</taxon>
    </lineage>
</organism>
<accession>A0A8T0CZ21</accession>
<evidence type="ECO:0000313" key="1">
    <source>
        <dbReference type="EMBL" id="KAF7851315.1"/>
    </source>
</evidence>